<dbReference type="EC" id="3.4.21.89" evidence="4 8"/>
<dbReference type="InterPro" id="IPR019533">
    <property type="entry name" value="Peptidase_S26"/>
</dbReference>
<dbReference type="PROSITE" id="PS00760">
    <property type="entry name" value="SPASE_I_2"/>
    <property type="match status" value="1"/>
</dbReference>
<feature type="active site" evidence="7">
    <location>
        <position position="49"/>
    </location>
</feature>
<evidence type="ECO:0000256" key="6">
    <source>
        <dbReference type="ARBA" id="ARBA00022801"/>
    </source>
</evidence>
<evidence type="ECO:0000256" key="7">
    <source>
        <dbReference type="PIRSR" id="PIRSR600223-1"/>
    </source>
</evidence>
<dbReference type="InterPro" id="IPR019757">
    <property type="entry name" value="Pept_S26A_signal_pept_1_Lys-AS"/>
</dbReference>
<gene>
    <name evidence="11" type="ORF">SY83_09700</name>
</gene>
<dbReference type="PANTHER" id="PTHR43390:SF1">
    <property type="entry name" value="CHLOROPLAST PROCESSING PEPTIDASE"/>
    <property type="match status" value="1"/>
</dbReference>
<protein>
    <recommendedName>
        <fullName evidence="4 8">Signal peptidase I</fullName>
        <ecNumber evidence="4 8">3.4.21.89</ecNumber>
    </recommendedName>
</protein>
<keyword evidence="5 8" id="KW-0645">Protease</keyword>
<evidence type="ECO:0000313" key="12">
    <source>
        <dbReference type="Proteomes" id="UP000076927"/>
    </source>
</evidence>
<dbReference type="CDD" id="cd06530">
    <property type="entry name" value="S26_SPase_I"/>
    <property type="match status" value="1"/>
</dbReference>
<keyword evidence="12" id="KW-1185">Reference proteome</keyword>
<comment type="catalytic activity">
    <reaction evidence="1 8">
        <text>Cleavage of hydrophobic, N-terminal signal or leader sequences from secreted and periplasmic proteins.</text>
        <dbReference type="EC" id="3.4.21.89"/>
    </reaction>
</comment>
<feature type="transmembrane region" description="Helical" evidence="8">
    <location>
        <begin position="21"/>
        <end position="40"/>
    </location>
</feature>
<dbReference type="Pfam" id="PF10502">
    <property type="entry name" value="Peptidase_S26"/>
    <property type="match status" value="1"/>
</dbReference>
<dbReference type="EMBL" id="CP011388">
    <property type="protein sequence ID" value="ANE46507.1"/>
    <property type="molecule type" value="Genomic_DNA"/>
</dbReference>
<evidence type="ECO:0000256" key="1">
    <source>
        <dbReference type="ARBA" id="ARBA00000677"/>
    </source>
</evidence>
<feature type="domain" description="Peptidase S26" evidence="10">
    <location>
        <begin position="24"/>
        <end position="174"/>
    </location>
</feature>
<evidence type="ECO:0000256" key="8">
    <source>
        <dbReference type="RuleBase" id="RU003993"/>
    </source>
</evidence>
<dbReference type="KEGG" id="pswu:SY83_09700"/>
<dbReference type="InterPro" id="IPR019756">
    <property type="entry name" value="Pept_S26A_signal_pept_1_Ser-AS"/>
</dbReference>
<sequence length="184" mass="20591">MTEQVLETNAQAAAKRKERGSFIRFVIVLALAWILIHNLFGLTRVSGHSMTPTLQDRDIVLINKIPLLHRTPKYGDVIIIHEHELGYHIIKRVIARGGDRVAIQDGIIYVNREPLAELYTLGESMDMPEVVIPSGELFVVGDNRTAGESLDSRDPLLGSVSVKDVKGYAAFSVWPWHSLMKPLQ</sequence>
<keyword evidence="8" id="KW-0472">Membrane</keyword>
<evidence type="ECO:0000313" key="11">
    <source>
        <dbReference type="EMBL" id="ANE46507.1"/>
    </source>
</evidence>
<dbReference type="PATRIC" id="fig|1178515.4.peg.1941"/>
<evidence type="ECO:0000256" key="9">
    <source>
        <dbReference type="RuleBase" id="RU362042"/>
    </source>
</evidence>
<organism evidence="11 12">
    <name type="scientific">Paenibacillus swuensis</name>
    <dbReference type="NCBI Taxonomy" id="1178515"/>
    <lineage>
        <taxon>Bacteria</taxon>
        <taxon>Bacillati</taxon>
        <taxon>Bacillota</taxon>
        <taxon>Bacilli</taxon>
        <taxon>Bacillales</taxon>
        <taxon>Paenibacillaceae</taxon>
        <taxon>Paenibacillus</taxon>
    </lineage>
</organism>
<dbReference type="GO" id="GO:0006465">
    <property type="term" value="P:signal peptide processing"/>
    <property type="evidence" value="ECO:0007669"/>
    <property type="project" value="InterPro"/>
</dbReference>
<evidence type="ECO:0000256" key="5">
    <source>
        <dbReference type="ARBA" id="ARBA00022670"/>
    </source>
</evidence>
<dbReference type="RefSeq" id="WP_068606061.1">
    <property type="nucleotide sequence ID" value="NZ_CP011388.1"/>
</dbReference>
<dbReference type="PROSITE" id="PS00501">
    <property type="entry name" value="SPASE_I_1"/>
    <property type="match status" value="1"/>
</dbReference>
<evidence type="ECO:0000256" key="4">
    <source>
        <dbReference type="ARBA" id="ARBA00013208"/>
    </source>
</evidence>
<dbReference type="SUPFAM" id="SSF51306">
    <property type="entry name" value="LexA/Signal peptidase"/>
    <property type="match status" value="1"/>
</dbReference>
<dbReference type="NCBIfam" id="TIGR02227">
    <property type="entry name" value="sigpep_I_bact"/>
    <property type="match status" value="1"/>
</dbReference>
<dbReference type="STRING" id="1178515.SY83_09700"/>
<dbReference type="InterPro" id="IPR000223">
    <property type="entry name" value="Pept_S26A_signal_pept_1"/>
</dbReference>
<comment type="similarity">
    <text evidence="3 9">Belongs to the peptidase S26 family.</text>
</comment>
<dbReference type="GO" id="GO:0009003">
    <property type="term" value="F:signal peptidase activity"/>
    <property type="evidence" value="ECO:0007669"/>
    <property type="project" value="UniProtKB-EC"/>
</dbReference>
<dbReference type="OrthoDB" id="9802919at2"/>
<dbReference type="PANTHER" id="PTHR43390">
    <property type="entry name" value="SIGNAL PEPTIDASE I"/>
    <property type="match status" value="1"/>
</dbReference>
<feature type="active site" evidence="7">
    <location>
        <position position="91"/>
    </location>
</feature>
<dbReference type="GO" id="GO:0004252">
    <property type="term" value="F:serine-type endopeptidase activity"/>
    <property type="evidence" value="ECO:0007669"/>
    <property type="project" value="InterPro"/>
</dbReference>
<keyword evidence="8" id="KW-1133">Transmembrane helix</keyword>
<evidence type="ECO:0000259" key="10">
    <source>
        <dbReference type="Pfam" id="PF10502"/>
    </source>
</evidence>
<evidence type="ECO:0000256" key="3">
    <source>
        <dbReference type="ARBA" id="ARBA00009370"/>
    </source>
</evidence>
<name>A0A172TI24_9BACL</name>
<comment type="subcellular location">
    <subcellularLocation>
        <location evidence="2">Cell membrane</location>
        <topology evidence="2">Single-pass type II membrane protein</topology>
    </subcellularLocation>
    <subcellularLocation>
        <location evidence="9">Membrane</location>
        <topology evidence="9">Single-pass type II membrane protein</topology>
    </subcellularLocation>
</comment>
<keyword evidence="8" id="KW-0812">Transmembrane</keyword>
<dbReference type="Gene3D" id="2.10.109.10">
    <property type="entry name" value="Umud Fragment, subunit A"/>
    <property type="match status" value="1"/>
</dbReference>
<dbReference type="Proteomes" id="UP000076927">
    <property type="component" value="Chromosome"/>
</dbReference>
<keyword evidence="6 8" id="KW-0378">Hydrolase</keyword>
<accession>A0A172TI24</accession>
<evidence type="ECO:0000256" key="2">
    <source>
        <dbReference type="ARBA" id="ARBA00004401"/>
    </source>
</evidence>
<reference evidence="11 12" key="1">
    <citation type="submission" date="2015-01" db="EMBL/GenBank/DDBJ databases">
        <title>Paenibacillus swuensis/DY6/whole genome sequencing.</title>
        <authorList>
            <person name="Kim M.K."/>
            <person name="Srinivasan S."/>
            <person name="Lee J.-J."/>
        </authorList>
    </citation>
    <scope>NUCLEOTIDE SEQUENCE [LARGE SCALE GENOMIC DNA]</scope>
    <source>
        <strain evidence="11 12">DY6</strain>
    </source>
</reference>
<proteinExistence type="inferred from homology"/>
<dbReference type="AlphaFoldDB" id="A0A172TI24"/>
<dbReference type="PRINTS" id="PR00727">
    <property type="entry name" value="LEADERPTASE"/>
</dbReference>
<dbReference type="GO" id="GO:0005886">
    <property type="term" value="C:plasma membrane"/>
    <property type="evidence" value="ECO:0007669"/>
    <property type="project" value="UniProtKB-SubCell"/>
</dbReference>
<dbReference type="InterPro" id="IPR036286">
    <property type="entry name" value="LexA/Signal_pep-like_sf"/>
</dbReference>